<evidence type="ECO:0000256" key="6">
    <source>
        <dbReference type="ARBA" id="ARBA00022989"/>
    </source>
</evidence>
<feature type="transmembrane region" description="Helical" evidence="9">
    <location>
        <begin position="231"/>
        <end position="258"/>
    </location>
</feature>
<feature type="region of interest" description="Disordered" evidence="8">
    <location>
        <begin position="1"/>
        <end position="37"/>
    </location>
</feature>
<feature type="transmembrane region" description="Helical" evidence="9">
    <location>
        <begin position="46"/>
        <end position="66"/>
    </location>
</feature>
<evidence type="ECO:0000256" key="8">
    <source>
        <dbReference type="SAM" id="MobiDB-lite"/>
    </source>
</evidence>
<evidence type="ECO:0000313" key="12">
    <source>
        <dbReference type="Proteomes" id="UP000317835"/>
    </source>
</evidence>
<feature type="compositionally biased region" description="Basic residues" evidence="8">
    <location>
        <begin position="1"/>
        <end position="10"/>
    </location>
</feature>
<feature type="transmembrane region" description="Helical" evidence="9">
    <location>
        <begin position="483"/>
        <end position="502"/>
    </location>
</feature>
<feature type="transmembrane region" description="Helical" evidence="9">
    <location>
        <begin position="508"/>
        <end position="531"/>
    </location>
</feature>
<protein>
    <recommendedName>
        <fullName evidence="10">Glycosyltransferase RgtA/B/C/D-like domain-containing protein</fullName>
    </recommendedName>
</protein>
<evidence type="ECO:0000256" key="4">
    <source>
        <dbReference type="ARBA" id="ARBA00022679"/>
    </source>
</evidence>
<evidence type="ECO:0000256" key="1">
    <source>
        <dbReference type="ARBA" id="ARBA00004651"/>
    </source>
</evidence>
<dbReference type="KEGG" id="tpla:ElP_59730"/>
<keyword evidence="5 9" id="KW-0812">Transmembrane</keyword>
<comment type="subcellular location">
    <subcellularLocation>
        <location evidence="1">Cell membrane</location>
        <topology evidence="1">Multi-pass membrane protein</topology>
    </subcellularLocation>
</comment>
<keyword evidence="12" id="KW-1185">Reference proteome</keyword>
<evidence type="ECO:0000256" key="9">
    <source>
        <dbReference type="SAM" id="Phobius"/>
    </source>
</evidence>
<keyword evidence="2" id="KW-1003">Cell membrane</keyword>
<gene>
    <name evidence="11" type="ORF">ElP_59730</name>
</gene>
<dbReference type="GO" id="GO:0009103">
    <property type="term" value="P:lipopolysaccharide biosynthetic process"/>
    <property type="evidence" value="ECO:0007669"/>
    <property type="project" value="UniProtKB-ARBA"/>
</dbReference>
<dbReference type="EMBL" id="CP036426">
    <property type="protein sequence ID" value="QDV38025.1"/>
    <property type="molecule type" value="Genomic_DNA"/>
</dbReference>
<name>A0A518HAY9_9BACT</name>
<keyword evidence="4" id="KW-0808">Transferase</keyword>
<evidence type="ECO:0000259" key="10">
    <source>
        <dbReference type="Pfam" id="PF13231"/>
    </source>
</evidence>
<dbReference type="AlphaFoldDB" id="A0A518HAY9"/>
<evidence type="ECO:0000256" key="3">
    <source>
        <dbReference type="ARBA" id="ARBA00022676"/>
    </source>
</evidence>
<dbReference type="PANTHER" id="PTHR33908">
    <property type="entry name" value="MANNOSYLTRANSFERASE YKCB-RELATED"/>
    <property type="match status" value="1"/>
</dbReference>
<feature type="transmembrane region" description="Helical" evidence="9">
    <location>
        <begin position="176"/>
        <end position="195"/>
    </location>
</feature>
<organism evidence="11 12">
    <name type="scientific">Tautonia plasticadhaerens</name>
    <dbReference type="NCBI Taxonomy" id="2527974"/>
    <lineage>
        <taxon>Bacteria</taxon>
        <taxon>Pseudomonadati</taxon>
        <taxon>Planctomycetota</taxon>
        <taxon>Planctomycetia</taxon>
        <taxon>Isosphaerales</taxon>
        <taxon>Isosphaeraceae</taxon>
        <taxon>Tautonia</taxon>
    </lineage>
</organism>
<dbReference type="Proteomes" id="UP000317835">
    <property type="component" value="Chromosome"/>
</dbReference>
<feature type="transmembrane region" description="Helical" evidence="9">
    <location>
        <begin position="418"/>
        <end position="446"/>
    </location>
</feature>
<feature type="transmembrane region" description="Helical" evidence="9">
    <location>
        <begin position="201"/>
        <end position="219"/>
    </location>
</feature>
<accession>A0A518HAY9</accession>
<reference evidence="11 12" key="1">
    <citation type="submission" date="2019-02" db="EMBL/GenBank/DDBJ databases">
        <title>Deep-cultivation of Planctomycetes and their phenomic and genomic characterization uncovers novel biology.</title>
        <authorList>
            <person name="Wiegand S."/>
            <person name="Jogler M."/>
            <person name="Boedeker C."/>
            <person name="Pinto D."/>
            <person name="Vollmers J."/>
            <person name="Rivas-Marin E."/>
            <person name="Kohn T."/>
            <person name="Peeters S.H."/>
            <person name="Heuer A."/>
            <person name="Rast P."/>
            <person name="Oberbeckmann S."/>
            <person name="Bunk B."/>
            <person name="Jeske O."/>
            <person name="Meyerdierks A."/>
            <person name="Storesund J.E."/>
            <person name="Kallscheuer N."/>
            <person name="Luecker S."/>
            <person name="Lage O.M."/>
            <person name="Pohl T."/>
            <person name="Merkel B.J."/>
            <person name="Hornburger P."/>
            <person name="Mueller R.-W."/>
            <person name="Bruemmer F."/>
            <person name="Labrenz M."/>
            <person name="Spormann A.M."/>
            <person name="Op den Camp H."/>
            <person name="Overmann J."/>
            <person name="Amann R."/>
            <person name="Jetten M.S.M."/>
            <person name="Mascher T."/>
            <person name="Medema M.H."/>
            <person name="Devos D.P."/>
            <person name="Kaster A.-K."/>
            <person name="Ovreas L."/>
            <person name="Rohde M."/>
            <person name="Galperin M.Y."/>
            <person name="Jogler C."/>
        </authorList>
    </citation>
    <scope>NUCLEOTIDE SEQUENCE [LARGE SCALE GENOMIC DNA]</scope>
    <source>
        <strain evidence="11 12">ElP</strain>
    </source>
</reference>
<dbReference type="PANTHER" id="PTHR33908:SF11">
    <property type="entry name" value="MEMBRANE PROTEIN"/>
    <property type="match status" value="1"/>
</dbReference>
<dbReference type="InterPro" id="IPR038731">
    <property type="entry name" value="RgtA/B/C-like"/>
</dbReference>
<keyword evidence="6 9" id="KW-1133">Transmembrane helix</keyword>
<evidence type="ECO:0000256" key="7">
    <source>
        <dbReference type="ARBA" id="ARBA00023136"/>
    </source>
</evidence>
<feature type="transmembrane region" description="Helical" evidence="9">
    <location>
        <begin position="149"/>
        <end position="169"/>
    </location>
</feature>
<dbReference type="RefSeq" id="WP_145276219.1">
    <property type="nucleotide sequence ID" value="NZ_CP036426.1"/>
</dbReference>
<feature type="transmembrane region" description="Helical" evidence="9">
    <location>
        <begin position="278"/>
        <end position="297"/>
    </location>
</feature>
<dbReference type="Pfam" id="PF13231">
    <property type="entry name" value="PMT_2"/>
    <property type="match status" value="1"/>
</dbReference>
<keyword evidence="3" id="KW-0328">Glycosyltransferase</keyword>
<dbReference type="InterPro" id="IPR050297">
    <property type="entry name" value="LipidA_mod_glycosyltrf_83"/>
</dbReference>
<proteinExistence type="predicted"/>
<dbReference type="GO" id="GO:0005886">
    <property type="term" value="C:plasma membrane"/>
    <property type="evidence" value="ECO:0007669"/>
    <property type="project" value="UniProtKB-SubCell"/>
</dbReference>
<feature type="transmembrane region" description="Helical" evidence="9">
    <location>
        <begin position="458"/>
        <end position="476"/>
    </location>
</feature>
<feature type="domain" description="Glycosyltransferase RgtA/B/C/D-like" evidence="10">
    <location>
        <begin position="153"/>
        <end position="251"/>
    </location>
</feature>
<evidence type="ECO:0000256" key="2">
    <source>
        <dbReference type="ARBA" id="ARBA00022475"/>
    </source>
</evidence>
<keyword evidence="7 9" id="KW-0472">Membrane</keyword>
<evidence type="ECO:0000256" key="5">
    <source>
        <dbReference type="ARBA" id="ARBA00022692"/>
    </source>
</evidence>
<sequence>MARRRAKTAPRPRPEVRPAPASGPNPEPEGVEEGGSSRPFLTRPRLILIVALLLATQWSLAVLSLLSENATVDEVVHLPAGVSYWERGDYRLYPHNPPLVKLLAALPVLAADPDTESLYRDPRWGWADANKAAFAHGFMLLNAPRLMELMSMARLVIPAFAVLGGLVVFDWSRRLWGSWGGLISLVLWTFCPNILAHSRLVTTDAAATAIGLAATYAFWHYLKRPTWRRVLLAGLMLGIAQVTKFSLLLLFGLWPLLWLVQEMTEGGAAGRLRRIGRAAVQGAAMVALCVLVINLGYRFEGIGRPLGSFDFTCDTLTADRMPPVPAYQEDPDFRTLDLKAGVLQFRVNRFRDTVFADIPVPLPEPYVIGFDDQKLEAEGVPVRAMMLVDDPRGQGISRYEISGYPVYLDGELRNRSWWYYYIMTLVYKVPEGTWALVLLAVASIPMARRARSSPVDEAALWVVPAVVVLVMSFGTNIAIGLRYVLGIFPYVFIAVGRLAPWASGLRGAARAGATAVIVAALSATVSASLMIHPHYIAYFNWASGGASRGSKHLIDSNLDWGQDLVNLERWLDEYAPGERVGIAYFGQINPEVFNIESQAAGGPRVLDWFLPPVLPGTLPERPGQASGPPPPGLYAVSASMLRGLKWRVYAPDRWPPLSAEPGAFGYFERLEPIDQVGHSIFLYRVDAEDAERLAPLWQAATVVPGGTAGAAPGG</sequence>
<evidence type="ECO:0000313" key="11">
    <source>
        <dbReference type="EMBL" id="QDV38025.1"/>
    </source>
</evidence>
<dbReference type="OrthoDB" id="224989at2"/>
<dbReference type="GO" id="GO:0016763">
    <property type="term" value="F:pentosyltransferase activity"/>
    <property type="evidence" value="ECO:0007669"/>
    <property type="project" value="TreeGrafter"/>
</dbReference>